<dbReference type="GO" id="GO:0003677">
    <property type="term" value="F:DNA binding"/>
    <property type="evidence" value="ECO:0007669"/>
    <property type="project" value="UniProtKB-KW"/>
</dbReference>
<dbReference type="AlphaFoldDB" id="A0A8H7H410"/>
<dbReference type="EMBL" id="JACYCC010000041">
    <property type="protein sequence ID" value="KAF8676899.1"/>
    <property type="molecule type" value="Genomic_DNA"/>
</dbReference>
<evidence type="ECO:0000256" key="3">
    <source>
        <dbReference type="ARBA" id="ARBA00023015"/>
    </source>
</evidence>
<proteinExistence type="predicted"/>
<evidence type="ECO:0000256" key="2">
    <source>
        <dbReference type="ARBA" id="ARBA00022833"/>
    </source>
</evidence>
<feature type="domain" description="Xylanolytic transcriptional activator regulatory" evidence="8">
    <location>
        <begin position="235"/>
        <end position="503"/>
    </location>
</feature>
<evidence type="ECO:0000313" key="9">
    <source>
        <dbReference type="EMBL" id="KAF8676899.1"/>
    </source>
</evidence>
<evidence type="ECO:0000313" key="10">
    <source>
        <dbReference type="Proteomes" id="UP000650582"/>
    </source>
</evidence>
<dbReference type="GO" id="GO:0008270">
    <property type="term" value="F:zinc ion binding"/>
    <property type="evidence" value="ECO:0007669"/>
    <property type="project" value="InterPro"/>
</dbReference>
<sequence>MVVIDQTVAFVESNPEPHHSRDSVIGALTTPPKLATVVEEEDANVMGSTQSVEHAHSMSGHECTWSQEEDARRPATKQLVESLRVRIRELEAEVAQLRPVHNPDTMRASLVPSSASSDGAQPEPQPEFPGQSHLTASQLHQLTVKGASGPTSMWSTFPSDNLSPPQRLPHDPYTYQYVFQRDPNTPSHLQPRATQLSDQCEWGRNLCLSQLDPATEFDRMEHDILLHRCFAFHTTWLRVIEPEHFLRDMLVQLTPGYPDPHPHEARALSYSPFLHCALMSFATAFSDKPIVKAKETRAHFASCAKQHLEKECDRPTITVVQALTFLSDYHASLGERGLAYLYFVAGWFERLGYASIRDHGLKVNGSLRKSSLPEIGNFGQHSAKVTHIHYPYSSHRLHMGSDKIMSLDYGRDYDVPLPHLNVNLPEIDDNLDQQIWPGERFQSSLEVEKPQPCRTTKVFFETCKLMLCGVRIMEAVYSQGRQNWRVTQKDSVSDIHLNLDTWYNNLPESLTISARSATKPLPHVIVLNIAYWWLLLLLHRPFYARTARSASNASTEIPSSFTDLSVKICDRATVKIVHLVMLFDKYYGMRYFPLSMLQVIFMAGATLLVQSASLSETAVKKRADAHEGTRKCVYALQAAAQTWDCAKISASYLQSLLQEQTAETNVQMPANLQAQPPSADSSPVAYSHPALPSSTGPAPYGTLPAPTTTQLYREFISQQDPFELGYTISIPSQLQHHVQYPGLHQLHQHPLMGMPSGAQFLPNPHVLPLPYDPNFHEGYSMHHGNGTEYYHSGSFTPSTISNNGNP</sequence>
<keyword evidence="1" id="KW-0479">Metal-binding</keyword>
<keyword evidence="6" id="KW-0539">Nucleus</keyword>
<keyword evidence="3" id="KW-0805">Transcription regulation</keyword>
<dbReference type="CDD" id="cd12148">
    <property type="entry name" value="fungal_TF_MHR"/>
    <property type="match status" value="1"/>
</dbReference>
<reference evidence="9" key="1">
    <citation type="submission" date="2020-09" db="EMBL/GenBank/DDBJ databases">
        <title>Comparative genome analyses of four rice-infecting Rhizoctonia solani isolates reveal extensive enrichment of homogalacturonan modification genes.</title>
        <authorList>
            <person name="Lee D.-Y."/>
            <person name="Jeon J."/>
            <person name="Kim K.-T."/>
            <person name="Cheong K."/>
            <person name="Song H."/>
            <person name="Choi G."/>
            <person name="Ko J."/>
            <person name="Opiyo S.O."/>
            <person name="Zuo S."/>
            <person name="Madhav S."/>
            <person name="Lee Y.-H."/>
            <person name="Wang G.-L."/>
        </authorList>
    </citation>
    <scope>NUCLEOTIDE SEQUENCE</scope>
    <source>
        <strain evidence="9">AG1-IA YN-7</strain>
    </source>
</reference>
<evidence type="ECO:0000256" key="1">
    <source>
        <dbReference type="ARBA" id="ARBA00022723"/>
    </source>
</evidence>
<evidence type="ECO:0000256" key="6">
    <source>
        <dbReference type="ARBA" id="ARBA00023242"/>
    </source>
</evidence>
<dbReference type="InterPro" id="IPR007219">
    <property type="entry name" value="XnlR_reg_dom"/>
</dbReference>
<accession>A0A8H7H410</accession>
<dbReference type="InterPro" id="IPR051615">
    <property type="entry name" value="Transcr_Regulatory_Elem"/>
</dbReference>
<keyword evidence="2" id="KW-0862">Zinc</keyword>
<gene>
    <name evidence="9" type="ORF">RHS04_06344</name>
</gene>
<keyword evidence="4" id="KW-0238">DNA-binding</keyword>
<dbReference type="Pfam" id="PF04082">
    <property type="entry name" value="Fungal_trans"/>
    <property type="match status" value="1"/>
</dbReference>
<evidence type="ECO:0000256" key="5">
    <source>
        <dbReference type="ARBA" id="ARBA00023163"/>
    </source>
</evidence>
<comment type="caution">
    <text evidence="9">The sequence shown here is derived from an EMBL/GenBank/DDBJ whole genome shotgun (WGS) entry which is preliminary data.</text>
</comment>
<keyword evidence="5" id="KW-0804">Transcription</keyword>
<evidence type="ECO:0000259" key="8">
    <source>
        <dbReference type="Pfam" id="PF04082"/>
    </source>
</evidence>
<feature type="region of interest" description="Disordered" evidence="7">
    <location>
        <begin position="672"/>
        <end position="699"/>
    </location>
</feature>
<feature type="region of interest" description="Disordered" evidence="7">
    <location>
        <begin position="98"/>
        <end position="132"/>
    </location>
</feature>
<dbReference type="PANTHER" id="PTHR31313:SF81">
    <property type="entry name" value="TY1 ENHANCER ACTIVATOR"/>
    <property type="match status" value="1"/>
</dbReference>
<dbReference type="GO" id="GO:0006351">
    <property type="term" value="P:DNA-templated transcription"/>
    <property type="evidence" value="ECO:0007669"/>
    <property type="project" value="InterPro"/>
</dbReference>
<evidence type="ECO:0000256" key="4">
    <source>
        <dbReference type="ARBA" id="ARBA00023125"/>
    </source>
</evidence>
<protein>
    <submittedName>
        <fullName evidence="9">Fungal specific transcription factor domain</fullName>
    </submittedName>
</protein>
<feature type="compositionally biased region" description="Polar residues" evidence="7">
    <location>
        <begin position="672"/>
        <end position="681"/>
    </location>
</feature>
<dbReference type="PANTHER" id="PTHR31313">
    <property type="entry name" value="TY1 ENHANCER ACTIVATOR"/>
    <property type="match status" value="1"/>
</dbReference>
<organism evidence="9 10">
    <name type="scientific">Rhizoctonia solani</name>
    <dbReference type="NCBI Taxonomy" id="456999"/>
    <lineage>
        <taxon>Eukaryota</taxon>
        <taxon>Fungi</taxon>
        <taxon>Dikarya</taxon>
        <taxon>Basidiomycota</taxon>
        <taxon>Agaricomycotina</taxon>
        <taxon>Agaricomycetes</taxon>
        <taxon>Cantharellales</taxon>
        <taxon>Ceratobasidiaceae</taxon>
        <taxon>Rhizoctonia</taxon>
    </lineage>
</organism>
<evidence type="ECO:0000256" key="7">
    <source>
        <dbReference type="SAM" id="MobiDB-lite"/>
    </source>
</evidence>
<name>A0A8H7H410_9AGAM</name>
<dbReference type="Proteomes" id="UP000650582">
    <property type="component" value="Unassembled WGS sequence"/>
</dbReference>